<feature type="compositionally biased region" description="Basic and acidic residues" evidence="1">
    <location>
        <begin position="313"/>
        <end position="323"/>
    </location>
</feature>
<evidence type="ECO:0000313" key="5">
    <source>
        <dbReference type="Proteomes" id="UP000478008"/>
    </source>
</evidence>
<dbReference type="Proteomes" id="UP000478008">
    <property type="component" value="Unassembled WGS sequence"/>
</dbReference>
<evidence type="ECO:0000256" key="1">
    <source>
        <dbReference type="SAM" id="MobiDB-lite"/>
    </source>
</evidence>
<feature type="compositionally biased region" description="Polar residues" evidence="1">
    <location>
        <begin position="291"/>
        <end position="300"/>
    </location>
</feature>
<reference evidence="4 5" key="1">
    <citation type="submission" date="2019-07" db="EMBL/GenBank/DDBJ databases">
        <authorList>
            <person name="Friedrich A."/>
            <person name="Schacherer J."/>
        </authorList>
    </citation>
    <scope>NUCLEOTIDE SEQUENCE [LARGE SCALE GENOMIC DNA]</scope>
</reference>
<keyword evidence="2" id="KW-1133">Transmembrane helix</keyword>
<feature type="region of interest" description="Disordered" evidence="1">
    <location>
        <begin position="209"/>
        <end position="323"/>
    </location>
</feature>
<keyword evidence="2" id="KW-0812">Transmembrane</keyword>
<evidence type="ECO:0000256" key="2">
    <source>
        <dbReference type="SAM" id="Phobius"/>
    </source>
</evidence>
<organism evidence="4 5">
    <name type="scientific">Dekkera bruxellensis</name>
    <name type="common">Brettanomyces custersii</name>
    <dbReference type="NCBI Taxonomy" id="5007"/>
    <lineage>
        <taxon>Eukaryota</taxon>
        <taxon>Fungi</taxon>
        <taxon>Dikarya</taxon>
        <taxon>Ascomycota</taxon>
        <taxon>Saccharomycotina</taxon>
        <taxon>Pichiomycetes</taxon>
        <taxon>Pichiales</taxon>
        <taxon>Pichiaceae</taxon>
        <taxon>Brettanomyces</taxon>
    </lineage>
</organism>
<feature type="transmembrane region" description="Helical" evidence="2">
    <location>
        <begin position="43"/>
        <end position="64"/>
    </location>
</feature>
<keyword evidence="2" id="KW-0472">Membrane</keyword>
<proteinExistence type="predicted"/>
<evidence type="ECO:0000313" key="6">
    <source>
        <dbReference type="Proteomes" id="UP000568158"/>
    </source>
</evidence>
<sequence length="323" mass="36665">MSTIDQNSPAFQEAKKRAIAFYDNEHNLGYHERMDLYVFYEELWRRTLLFASMGFATGVTLPFILKKKNKLLNPLFPIVGGFFGLSTVPALMAPLLYNKSMKKIHKKYTQDSKVNKVLEVTPDPFTKSWFWSNYFKQSASDPTKRIRDPRNPNAMLPETHRPKNGIQGFGEYNRSTPENPELTSAWDKIRHEQQTELKSGNGTNELASEYSEHSMNEDSNSNSDEQSRFSSDSSSYYGYAAPSNDPQSPSYNSVQSDNYPLLFSRDSYLGSNSNSNGNIEKSQKQHRTSEDSQSYNSSLSGAGGSETKSAWDVIREQNGEKKD</sequence>
<dbReference type="EMBL" id="JABCYN010000019">
    <property type="protein sequence ID" value="KAF6013978.1"/>
    <property type="molecule type" value="Genomic_DNA"/>
</dbReference>
<dbReference type="Proteomes" id="UP000568158">
    <property type="component" value="Unassembled WGS sequence"/>
</dbReference>
<feature type="region of interest" description="Disordered" evidence="1">
    <location>
        <begin position="141"/>
        <end position="181"/>
    </location>
</feature>
<feature type="transmembrane region" description="Helical" evidence="2">
    <location>
        <begin position="76"/>
        <end position="97"/>
    </location>
</feature>
<feature type="compositionally biased region" description="Polar residues" evidence="1">
    <location>
        <begin position="244"/>
        <end position="258"/>
    </location>
</feature>
<evidence type="ECO:0000313" key="4">
    <source>
        <dbReference type="EMBL" id="VUG16902.1"/>
    </source>
</evidence>
<protein>
    <submittedName>
        <fullName evidence="4">DEBR0S1_28546g1_1</fullName>
    </submittedName>
</protein>
<keyword evidence="5" id="KW-1185">Reference proteome</keyword>
<dbReference type="AlphaFoldDB" id="A0A7D9GYD8"/>
<feature type="compositionally biased region" description="Basic and acidic residues" evidence="1">
    <location>
        <begin position="281"/>
        <end position="290"/>
    </location>
</feature>
<name>A0A7D9GYD8_DEKBR</name>
<accession>A0A7D9GYD8</accession>
<gene>
    <name evidence="4" type="ORF">DEBR0S1_28546G</name>
    <name evidence="3" type="ORF">HII12_001519</name>
</gene>
<dbReference type="InterPro" id="IPR012470">
    <property type="entry name" value="Pup1-like"/>
</dbReference>
<dbReference type="Pfam" id="PF07954">
    <property type="entry name" value="DUF1689"/>
    <property type="match status" value="1"/>
</dbReference>
<evidence type="ECO:0000313" key="3">
    <source>
        <dbReference type="EMBL" id="KAF6013978.1"/>
    </source>
</evidence>
<feature type="compositionally biased region" description="Low complexity" evidence="1">
    <location>
        <begin position="217"/>
        <end position="235"/>
    </location>
</feature>
<dbReference type="EMBL" id="CABFWN010000001">
    <property type="protein sequence ID" value="VUG16902.1"/>
    <property type="molecule type" value="Genomic_DNA"/>
</dbReference>
<reference evidence="3 6" key="2">
    <citation type="journal article" date="2020" name="Appl. Microbiol. Biotechnol.">
        <title>Targeted gene deletion in Brettanomyces bruxellensis with an expression-free CRISPR-Cas9 system.</title>
        <authorList>
            <person name="Varela C."/>
            <person name="Bartel C."/>
            <person name="Onetto C."/>
            <person name="Borneman A."/>
        </authorList>
    </citation>
    <scope>NUCLEOTIDE SEQUENCE [LARGE SCALE GENOMIC DNA]</scope>
    <source>
        <strain evidence="3 6">AWRI1613</strain>
    </source>
</reference>